<dbReference type="GO" id="GO:0008270">
    <property type="term" value="F:zinc ion binding"/>
    <property type="evidence" value="ECO:0007669"/>
    <property type="project" value="UniProtKB-UniRule"/>
</dbReference>
<evidence type="ECO:0000256" key="1">
    <source>
        <dbReference type="ARBA" id="ARBA00004167"/>
    </source>
</evidence>
<reference evidence="12 13" key="2">
    <citation type="submission" date="2018-10" db="EMBL/GenBank/DDBJ databases">
        <authorList>
            <consortium name="Pathogen Informatics"/>
        </authorList>
    </citation>
    <scope>NUCLEOTIDE SEQUENCE [LARGE SCALE GENOMIC DNA]</scope>
</reference>
<evidence type="ECO:0000256" key="6">
    <source>
        <dbReference type="ARBA" id="ARBA00022833"/>
    </source>
</evidence>
<dbReference type="STRING" id="51028.A0A0N4UUF3"/>
<dbReference type="Pfam" id="PF25998">
    <property type="entry name" value="U-box_ZFPL1"/>
    <property type="match status" value="1"/>
</dbReference>
<keyword evidence="8 9" id="KW-0472">Membrane</keyword>
<evidence type="ECO:0000256" key="3">
    <source>
        <dbReference type="ARBA" id="ARBA00022692"/>
    </source>
</evidence>
<dbReference type="InterPro" id="IPR058730">
    <property type="entry name" value="U-box_ZFPL1-like"/>
</dbReference>
<evidence type="ECO:0000256" key="7">
    <source>
        <dbReference type="ARBA" id="ARBA00022989"/>
    </source>
</evidence>
<name>A0A0N4UUF3_ENTVE</name>
<evidence type="ECO:0000256" key="4">
    <source>
        <dbReference type="ARBA" id="ARBA00022723"/>
    </source>
</evidence>
<dbReference type="PANTHER" id="PTHR12981">
    <property type="entry name" value="ZINC FINGER PROTEIN-LIKE 1"/>
    <property type="match status" value="1"/>
</dbReference>
<feature type="domain" description="ZFPL1-like B-box zinc-binding" evidence="10">
    <location>
        <begin position="5"/>
        <end position="50"/>
    </location>
</feature>
<evidence type="ECO:0000313" key="13">
    <source>
        <dbReference type="Proteomes" id="UP000274131"/>
    </source>
</evidence>
<keyword evidence="3 9" id="KW-0812">Transmembrane</keyword>
<dbReference type="EMBL" id="UXUI01007134">
    <property type="protein sequence ID" value="VDD85579.1"/>
    <property type="molecule type" value="Genomic_DNA"/>
</dbReference>
<dbReference type="GO" id="GO:0005794">
    <property type="term" value="C:Golgi apparatus"/>
    <property type="evidence" value="ECO:0007669"/>
    <property type="project" value="TreeGrafter"/>
</dbReference>
<dbReference type="PANTHER" id="PTHR12981:SF0">
    <property type="entry name" value="ZINC FINGER PROTEIN-LIKE 1"/>
    <property type="match status" value="1"/>
</dbReference>
<evidence type="ECO:0000256" key="2">
    <source>
        <dbReference type="ARBA" id="ARBA00005561"/>
    </source>
</evidence>
<evidence type="ECO:0000313" key="14">
    <source>
        <dbReference type="WBParaSite" id="EVEC_0000101401-mRNA-1"/>
    </source>
</evidence>
<dbReference type="AlphaFoldDB" id="A0A0N4UUF3"/>
<feature type="domain" description="ZFPL1-like U-box" evidence="11">
    <location>
        <begin position="68"/>
        <end position="120"/>
    </location>
</feature>
<organism evidence="14">
    <name type="scientific">Enterobius vermicularis</name>
    <name type="common">Human pinworm</name>
    <dbReference type="NCBI Taxonomy" id="51028"/>
    <lineage>
        <taxon>Eukaryota</taxon>
        <taxon>Metazoa</taxon>
        <taxon>Ecdysozoa</taxon>
        <taxon>Nematoda</taxon>
        <taxon>Chromadorea</taxon>
        <taxon>Rhabditida</taxon>
        <taxon>Spirurina</taxon>
        <taxon>Oxyuridomorpha</taxon>
        <taxon>Oxyuroidea</taxon>
        <taxon>Oxyuridae</taxon>
        <taxon>Enterobius</taxon>
    </lineage>
</organism>
<evidence type="ECO:0000256" key="5">
    <source>
        <dbReference type="ARBA" id="ARBA00022771"/>
    </source>
</evidence>
<evidence type="ECO:0000313" key="12">
    <source>
        <dbReference type="EMBL" id="VDD85579.1"/>
    </source>
</evidence>
<evidence type="ECO:0000259" key="10">
    <source>
        <dbReference type="Pfam" id="PF25993"/>
    </source>
</evidence>
<evidence type="ECO:0000256" key="8">
    <source>
        <dbReference type="ARBA" id="ARBA00023136"/>
    </source>
</evidence>
<feature type="transmembrane region" description="Helical" evidence="9">
    <location>
        <begin position="274"/>
        <end position="296"/>
    </location>
</feature>
<sequence>MCYRMGLCKCPKKKVTNLFCFEHCVNVCEHCLVESHPKCVVQSYLSWLADSDYDPNCSFCKVPLVENLFHWHCFNAWALSLPPNTAPAGYRCPLCNEAVFPPPNQTSPTVDKLRDILKEASWARVGLGFPLLNREIVHGYMYCHFQLPGSEGDAAVKNSQAPNPAVPNSLEPVIHMSENAPSSFRDSTSPTVLEFDDVQTQRVRKPLESDGVTNMIRGGSKTPLLASSTVRDEDLPENKYKRRSAKEWLGRWMRSRYGTQGRSILDSGSRCKRAAFTILLGLIILVTVFSILVRLIGVPADDDPAFDPLANPNVRVAPVHEDIQ</sequence>
<proteinExistence type="inferred from homology"/>
<accession>A0A0N4UUF3</accession>
<keyword evidence="6 9" id="KW-0862">Zinc</keyword>
<evidence type="ECO:0000256" key="9">
    <source>
        <dbReference type="RuleBase" id="RU369078"/>
    </source>
</evidence>
<evidence type="ECO:0000259" key="11">
    <source>
        <dbReference type="Pfam" id="PF25998"/>
    </source>
</evidence>
<keyword evidence="13" id="KW-1185">Reference proteome</keyword>
<keyword evidence="4 9" id="KW-0479">Metal-binding</keyword>
<dbReference type="Proteomes" id="UP000274131">
    <property type="component" value="Unassembled WGS sequence"/>
</dbReference>
<comment type="subcellular location">
    <subcellularLocation>
        <location evidence="1 9">Membrane</location>
        <topology evidence="1 9">Single-pass membrane protein</topology>
    </subcellularLocation>
</comment>
<comment type="similarity">
    <text evidence="2 9">Belongs to the ZFPL1 family.</text>
</comment>
<protein>
    <recommendedName>
        <fullName evidence="9">Zinc finger protein-like 1 homolog</fullName>
    </recommendedName>
</protein>
<dbReference type="OrthoDB" id="1916590at2759"/>
<dbReference type="Pfam" id="PF25993">
    <property type="entry name" value="zf-B_box_ZFPL1"/>
    <property type="match status" value="1"/>
</dbReference>
<gene>
    <name evidence="12" type="ORF">EVEC_LOCUS722</name>
</gene>
<dbReference type="InterPro" id="IPR039043">
    <property type="entry name" value="ZFPL1"/>
</dbReference>
<dbReference type="InterPro" id="IPR058731">
    <property type="entry name" value="Znf-B_box_ZFPL1-like"/>
</dbReference>
<dbReference type="GO" id="GO:0016020">
    <property type="term" value="C:membrane"/>
    <property type="evidence" value="ECO:0007669"/>
    <property type="project" value="UniProtKB-SubCell"/>
</dbReference>
<dbReference type="WBParaSite" id="EVEC_0000101401-mRNA-1">
    <property type="protein sequence ID" value="EVEC_0000101401-mRNA-1"/>
    <property type="gene ID" value="EVEC_0000101401"/>
</dbReference>
<keyword evidence="5 9" id="KW-0863">Zinc-finger</keyword>
<reference evidence="14" key="1">
    <citation type="submission" date="2017-02" db="UniProtKB">
        <authorList>
            <consortium name="WormBaseParasite"/>
        </authorList>
    </citation>
    <scope>IDENTIFICATION</scope>
</reference>
<keyword evidence="7 9" id="KW-1133">Transmembrane helix</keyword>